<evidence type="ECO:0000313" key="1">
    <source>
        <dbReference type="EMBL" id="ETO15749.1"/>
    </source>
</evidence>
<protein>
    <submittedName>
        <fullName evidence="1">Uncharacterized protein</fullName>
    </submittedName>
</protein>
<comment type="caution">
    <text evidence="1">The sequence shown here is derived from an EMBL/GenBank/DDBJ whole genome shotgun (WGS) entry which is preliminary data.</text>
</comment>
<dbReference type="AlphaFoldDB" id="X6MPG0"/>
<name>X6MPG0_RETFI</name>
<keyword evidence="2" id="KW-1185">Reference proteome</keyword>
<reference evidence="1 2" key="1">
    <citation type="journal article" date="2013" name="Curr. Biol.">
        <title>The Genome of the Foraminiferan Reticulomyxa filosa.</title>
        <authorList>
            <person name="Glockner G."/>
            <person name="Hulsmann N."/>
            <person name="Schleicher M."/>
            <person name="Noegel A.A."/>
            <person name="Eichinger L."/>
            <person name="Gallinger C."/>
            <person name="Pawlowski J."/>
            <person name="Sierra R."/>
            <person name="Euteneuer U."/>
            <person name="Pillet L."/>
            <person name="Moustafa A."/>
            <person name="Platzer M."/>
            <person name="Groth M."/>
            <person name="Szafranski K."/>
            <person name="Schliwa M."/>
        </authorList>
    </citation>
    <scope>NUCLEOTIDE SEQUENCE [LARGE SCALE GENOMIC DNA]</scope>
</reference>
<gene>
    <name evidence="1" type="ORF">RFI_21614</name>
</gene>
<dbReference type="EMBL" id="ASPP01018827">
    <property type="protein sequence ID" value="ETO15749.1"/>
    <property type="molecule type" value="Genomic_DNA"/>
</dbReference>
<sequence>MLQYCKKCFEERKNVCKKCGTKNYHDSSTGCYVETTYQEKHGCCDRNKGEQGCTRQCENCKKPVDSLGCITDRLFNCCNQKEMTTGCSQKYTCCGLDTRAQTQSCVRVCCHEKVGQSPGCIQRYGCCNDKTSSPGCVAVWSCCNKDANEKNDGFILFFKSFLEIKIKTDTFTFFFKSMSLLTLSLNIHLHIKCKLRRNERKETKEKEVSCEESLAYWGFFSSIYVQHICSYQKNTSSVGHCVVKLIDNNNKNINEITLLYIGGFLKHHKLVMKYLSVWDDKNENDSDIKVIM</sequence>
<accession>X6MPG0</accession>
<evidence type="ECO:0000313" key="2">
    <source>
        <dbReference type="Proteomes" id="UP000023152"/>
    </source>
</evidence>
<dbReference type="Proteomes" id="UP000023152">
    <property type="component" value="Unassembled WGS sequence"/>
</dbReference>
<proteinExistence type="predicted"/>
<organism evidence="1 2">
    <name type="scientific">Reticulomyxa filosa</name>
    <dbReference type="NCBI Taxonomy" id="46433"/>
    <lineage>
        <taxon>Eukaryota</taxon>
        <taxon>Sar</taxon>
        <taxon>Rhizaria</taxon>
        <taxon>Retaria</taxon>
        <taxon>Foraminifera</taxon>
        <taxon>Monothalamids</taxon>
        <taxon>Reticulomyxidae</taxon>
        <taxon>Reticulomyxa</taxon>
    </lineage>
</organism>